<keyword evidence="5" id="KW-0472">Membrane</keyword>
<keyword evidence="5" id="KW-1133">Transmembrane helix</keyword>
<evidence type="ECO:0000256" key="1">
    <source>
        <dbReference type="ARBA" id="ARBA00022516"/>
    </source>
</evidence>
<evidence type="ECO:0000256" key="3">
    <source>
        <dbReference type="ARBA" id="ARBA00023098"/>
    </source>
</evidence>
<feature type="transmembrane region" description="Helical" evidence="5">
    <location>
        <begin position="103"/>
        <end position="129"/>
    </location>
</feature>
<feature type="transmembrane region" description="Helical" evidence="5">
    <location>
        <begin position="65"/>
        <end position="91"/>
    </location>
</feature>
<feature type="transmembrane region" description="Helical" evidence="5">
    <location>
        <begin position="261"/>
        <end position="284"/>
    </location>
</feature>
<feature type="domain" description="Fatty acid desaturase" evidence="7">
    <location>
        <begin position="122"/>
        <end position="363"/>
    </location>
</feature>
<dbReference type="Ensembl" id="ENSEBUT00000013280.1">
    <property type="protein sequence ID" value="ENSEBUP00000012704.1"/>
    <property type="gene ID" value="ENSEBUG00000008067.1"/>
</dbReference>
<feature type="transmembrane region" description="Helical" evidence="5">
    <location>
        <begin position="232"/>
        <end position="249"/>
    </location>
</feature>
<dbReference type="InterPro" id="IPR005804">
    <property type="entry name" value="FA_desaturase_dom"/>
</dbReference>
<keyword evidence="5" id="KW-0812">Transmembrane</keyword>
<dbReference type="InterPro" id="IPR012171">
    <property type="entry name" value="Fatty_acid_desaturase"/>
</dbReference>
<feature type="signal peptide" evidence="6">
    <location>
        <begin position="1"/>
        <end position="19"/>
    </location>
</feature>
<reference evidence="8" key="2">
    <citation type="submission" date="2025-09" db="UniProtKB">
        <authorList>
            <consortium name="Ensembl"/>
        </authorList>
    </citation>
    <scope>IDENTIFICATION</scope>
</reference>
<evidence type="ECO:0000313" key="8">
    <source>
        <dbReference type="Ensembl" id="ENSEBUP00000012704.1"/>
    </source>
</evidence>
<keyword evidence="9" id="KW-1185">Reference proteome</keyword>
<sequence>MDKLTAVSGLLFLVADALALASLAHPEWLRSIDVPSGISLGLLQRCVAIRGRPPLCGTPELPATWAISLGMIGAAVAGLAAACGLTAFAFWRQRAALYARWVAFGAGVWLLQAGGVLGALSGCLCLGITHTLLAVKGAHLASHGALAQSQPWRKLCSLFFIEVCGMLPVERGVATHVKLHHGHTNILGLGDSSTWRMPFLSRFLYLFIAPLSLPIITPFVCLGYLRGERLTLALRTVCLASLGFIAHYWMLRWVAGLQSPIYVLACMFVSRNICSLPLIHINIFQHIGLPMFSPESRPPRLVQMAHAVLNLSGCSILDWVFGHGLVSCHVEHHLFPSLSDNMCRQIKPLVSTFLKSKGLPYQEDSYGSRLRLFYDNYDDLMIHAPPITELVGVQ</sequence>
<evidence type="ECO:0000313" key="9">
    <source>
        <dbReference type="Proteomes" id="UP000694388"/>
    </source>
</evidence>
<feature type="transmembrane region" description="Helical" evidence="5">
    <location>
        <begin position="203"/>
        <end position="225"/>
    </location>
</feature>
<dbReference type="Proteomes" id="UP000694388">
    <property type="component" value="Unplaced"/>
</dbReference>
<dbReference type="PANTHER" id="PTHR19353:SF13">
    <property type="entry name" value="FATTY ACID DESATURASE 6"/>
    <property type="match status" value="1"/>
</dbReference>
<keyword evidence="6" id="KW-0732">Signal</keyword>
<dbReference type="GO" id="GO:0006633">
    <property type="term" value="P:fatty acid biosynthetic process"/>
    <property type="evidence" value="ECO:0007669"/>
    <property type="project" value="UniProtKB-KW"/>
</dbReference>
<name>A0A8C4QBW3_EPTBU</name>
<organism evidence="8 9">
    <name type="scientific">Eptatretus burgeri</name>
    <name type="common">Inshore hagfish</name>
    <dbReference type="NCBI Taxonomy" id="7764"/>
    <lineage>
        <taxon>Eukaryota</taxon>
        <taxon>Metazoa</taxon>
        <taxon>Chordata</taxon>
        <taxon>Craniata</taxon>
        <taxon>Vertebrata</taxon>
        <taxon>Cyclostomata</taxon>
        <taxon>Myxini</taxon>
        <taxon>Myxiniformes</taxon>
        <taxon>Myxinidae</taxon>
        <taxon>Eptatretinae</taxon>
        <taxon>Eptatretus</taxon>
    </lineage>
</organism>
<evidence type="ECO:0000256" key="5">
    <source>
        <dbReference type="SAM" id="Phobius"/>
    </source>
</evidence>
<protein>
    <submittedName>
        <fullName evidence="8">Fatty acid desaturase 6</fullName>
    </submittedName>
</protein>
<feature type="chain" id="PRO_5034489462" evidence="6">
    <location>
        <begin position="20"/>
        <end position="394"/>
    </location>
</feature>
<evidence type="ECO:0000256" key="2">
    <source>
        <dbReference type="ARBA" id="ARBA00022832"/>
    </source>
</evidence>
<dbReference type="Pfam" id="PF00487">
    <property type="entry name" value="FA_desaturase"/>
    <property type="match status" value="1"/>
</dbReference>
<keyword evidence="3" id="KW-0443">Lipid metabolism</keyword>
<evidence type="ECO:0000259" key="7">
    <source>
        <dbReference type="Pfam" id="PF00487"/>
    </source>
</evidence>
<dbReference type="AlphaFoldDB" id="A0A8C4QBW3"/>
<evidence type="ECO:0000256" key="6">
    <source>
        <dbReference type="SAM" id="SignalP"/>
    </source>
</evidence>
<dbReference type="PANTHER" id="PTHR19353">
    <property type="entry name" value="FATTY ACID DESATURASE 2"/>
    <property type="match status" value="1"/>
</dbReference>
<accession>A0A8C4QBW3</accession>
<keyword evidence="4" id="KW-0275">Fatty acid biosynthesis</keyword>
<dbReference type="InterPro" id="IPR037663">
    <property type="entry name" value="Mosmo"/>
</dbReference>
<evidence type="ECO:0000256" key="4">
    <source>
        <dbReference type="ARBA" id="ARBA00023160"/>
    </source>
</evidence>
<dbReference type="Pfam" id="PF18800">
    <property type="entry name" value="Atthog"/>
    <property type="match status" value="1"/>
</dbReference>
<dbReference type="GO" id="GO:0016717">
    <property type="term" value="F:oxidoreductase activity, acting on paired donors, with oxidation of a pair of donors resulting in the reduction of molecular oxygen to two molecules of water"/>
    <property type="evidence" value="ECO:0007669"/>
    <property type="project" value="TreeGrafter"/>
</dbReference>
<keyword evidence="1" id="KW-0444">Lipid biosynthesis</keyword>
<dbReference type="GeneTree" id="ENSGT00950000182990"/>
<proteinExistence type="predicted"/>
<reference evidence="8" key="1">
    <citation type="submission" date="2025-08" db="UniProtKB">
        <authorList>
            <consortium name="Ensembl"/>
        </authorList>
    </citation>
    <scope>IDENTIFICATION</scope>
</reference>
<keyword evidence="2" id="KW-0276">Fatty acid metabolism</keyword>
<dbReference type="GO" id="GO:0016020">
    <property type="term" value="C:membrane"/>
    <property type="evidence" value="ECO:0007669"/>
    <property type="project" value="TreeGrafter"/>
</dbReference>